<feature type="domain" description="HTH araC/xylS-type" evidence="4">
    <location>
        <begin position="211"/>
        <end position="310"/>
    </location>
</feature>
<accession>A0A4R7P5H2</accession>
<dbReference type="Proteomes" id="UP000295341">
    <property type="component" value="Unassembled WGS sequence"/>
</dbReference>
<dbReference type="PANTHER" id="PTHR46796:SF6">
    <property type="entry name" value="ARAC SUBFAMILY"/>
    <property type="match status" value="1"/>
</dbReference>
<dbReference type="Pfam" id="PF12833">
    <property type="entry name" value="HTH_18"/>
    <property type="match status" value="1"/>
</dbReference>
<dbReference type="InterPro" id="IPR018060">
    <property type="entry name" value="HTH_AraC"/>
</dbReference>
<keyword evidence="3" id="KW-0804">Transcription</keyword>
<organism evidence="5 6">
    <name type="scientific">Panacagrimonas perspica</name>
    <dbReference type="NCBI Taxonomy" id="381431"/>
    <lineage>
        <taxon>Bacteria</taxon>
        <taxon>Pseudomonadati</taxon>
        <taxon>Pseudomonadota</taxon>
        <taxon>Gammaproteobacteria</taxon>
        <taxon>Nevskiales</taxon>
        <taxon>Nevskiaceae</taxon>
        <taxon>Panacagrimonas</taxon>
    </lineage>
</organism>
<evidence type="ECO:0000256" key="1">
    <source>
        <dbReference type="ARBA" id="ARBA00023015"/>
    </source>
</evidence>
<dbReference type="RefSeq" id="WP_133881826.1">
    <property type="nucleotide sequence ID" value="NZ_MWIN01000005.1"/>
</dbReference>
<name>A0A4R7P5H2_9GAMM</name>
<dbReference type="InterPro" id="IPR050204">
    <property type="entry name" value="AraC_XylS_family_regulators"/>
</dbReference>
<evidence type="ECO:0000256" key="2">
    <source>
        <dbReference type="ARBA" id="ARBA00023125"/>
    </source>
</evidence>
<dbReference type="OrthoDB" id="9816461at2"/>
<dbReference type="SMART" id="SM00342">
    <property type="entry name" value="HTH_ARAC"/>
    <property type="match status" value="1"/>
</dbReference>
<dbReference type="InterPro" id="IPR035418">
    <property type="entry name" value="AraC-bd_2"/>
</dbReference>
<evidence type="ECO:0000313" key="5">
    <source>
        <dbReference type="EMBL" id="TDU28260.1"/>
    </source>
</evidence>
<keyword evidence="6" id="KW-1185">Reference proteome</keyword>
<protein>
    <submittedName>
        <fullName evidence="5">AraC-like DNA-binding protein</fullName>
    </submittedName>
</protein>
<gene>
    <name evidence="5" type="ORF">DFR24_2627</name>
</gene>
<dbReference type="GO" id="GO:0003700">
    <property type="term" value="F:DNA-binding transcription factor activity"/>
    <property type="evidence" value="ECO:0007669"/>
    <property type="project" value="InterPro"/>
</dbReference>
<dbReference type="PROSITE" id="PS01124">
    <property type="entry name" value="HTH_ARAC_FAMILY_2"/>
    <property type="match status" value="1"/>
</dbReference>
<sequence length="314" mass="34881">MRIHPFDWSTEAYRPQDRFEAWKVALNETHLGFDLDGAGANAISARVHRDGLGDLSFVSCSSTPCSGERGRRQIENTSDDCFGLLYIRRGREQVTDHVGQHLLTGGDLMFWDSRKTQSFKVIEPLEKLTLMIPHALMKAALPNAEDYAGTVLSGPLTQLLRNSIEALADVSGALGDREAIAAGELAILGLSNALRAGDGWAESSMRPASLESALRYIDLHLDDEELGPKAIARATDISVRYLHLLFEHQGTTVSRWIKQRRLVRCHADISGDRRTTITRIAHRWGFGDAAQLTRAFRSAYGCTPRDLRRSARSQ</sequence>
<dbReference type="Pfam" id="PF14525">
    <property type="entry name" value="AraC_binding_2"/>
    <property type="match status" value="1"/>
</dbReference>
<dbReference type="AlphaFoldDB" id="A0A4R7P5H2"/>
<reference evidence="5 6" key="1">
    <citation type="submission" date="2019-03" db="EMBL/GenBank/DDBJ databases">
        <title>Genomic Encyclopedia of Type Strains, Phase IV (KMG-IV): sequencing the most valuable type-strain genomes for metagenomic binning, comparative biology and taxonomic classification.</title>
        <authorList>
            <person name="Goeker M."/>
        </authorList>
    </citation>
    <scope>NUCLEOTIDE SEQUENCE [LARGE SCALE GENOMIC DNA]</scope>
    <source>
        <strain evidence="5 6">DSM 26377</strain>
    </source>
</reference>
<proteinExistence type="predicted"/>
<dbReference type="GO" id="GO:0043565">
    <property type="term" value="F:sequence-specific DNA binding"/>
    <property type="evidence" value="ECO:0007669"/>
    <property type="project" value="InterPro"/>
</dbReference>
<evidence type="ECO:0000313" key="6">
    <source>
        <dbReference type="Proteomes" id="UP000295341"/>
    </source>
</evidence>
<dbReference type="EMBL" id="SOBT01000009">
    <property type="protein sequence ID" value="TDU28260.1"/>
    <property type="molecule type" value="Genomic_DNA"/>
</dbReference>
<dbReference type="Gene3D" id="1.10.10.60">
    <property type="entry name" value="Homeodomain-like"/>
    <property type="match status" value="1"/>
</dbReference>
<dbReference type="PANTHER" id="PTHR46796">
    <property type="entry name" value="HTH-TYPE TRANSCRIPTIONAL ACTIVATOR RHAS-RELATED"/>
    <property type="match status" value="1"/>
</dbReference>
<dbReference type="SUPFAM" id="SSF46689">
    <property type="entry name" value="Homeodomain-like"/>
    <property type="match status" value="1"/>
</dbReference>
<dbReference type="InterPro" id="IPR009057">
    <property type="entry name" value="Homeodomain-like_sf"/>
</dbReference>
<keyword evidence="2 5" id="KW-0238">DNA-binding</keyword>
<evidence type="ECO:0000256" key="3">
    <source>
        <dbReference type="ARBA" id="ARBA00023163"/>
    </source>
</evidence>
<evidence type="ECO:0000259" key="4">
    <source>
        <dbReference type="PROSITE" id="PS01124"/>
    </source>
</evidence>
<keyword evidence="1" id="KW-0805">Transcription regulation</keyword>
<comment type="caution">
    <text evidence="5">The sequence shown here is derived from an EMBL/GenBank/DDBJ whole genome shotgun (WGS) entry which is preliminary data.</text>
</comment>